<keyword evidence="9" id="KW-1185">Reference proteome</keyword>
<dbReference type="PANTHER" id="PTHR23427">
    <property type="entry name" value="SURFEIT LOCUS PROTEIN"/>
    <property type="match status" value="1"/>
</dbReference>
<reference evidence="9" key="1">
    <citation type="submission" date="2017-02" db="EMBL/GenBank/DDBJ databases">
        <authorList>
            <person name="Dridi B."/>
        </authorList>
    </citation>
    <scope>NUCLEOTIDE SEQUENCE [LARGE SCALE GENOMIC DNA]</scope>
    <source>
        <strain evidence="9">B Co 03.10</strain>
    </source>
</reference>
<dbReference type="RefSeq" id="WP_087007384.1">
    <property type="nucleotide sequence ID" value="NZ_FWFF01000014.1"/>
</dbReference>
<protein>
    <recommendedName>
        <fullName evidence="6">SURF1-like protein</fullName>
    </recommendedName>
</protein>
<keyword evidence="5 6" id="KW-0472">Membrane</keyword>
<evidence type="ECO:0000256" key="7">
    <source>
        <dbReference type="SAM" id="MobiDB-lite"/>
    </source>
</evidence>
<accession>A0A1X6XH84</accession>
<keyword evidence="3 6" id="KW-0812">Transmembrane</keyword>
<gene>
    <name evidence="8" type="ORF">FM105_08940</name>
</gene>
<comment type="subcellular location">
    <subcellularLocation>
        <location evidence="6">Cell membrane</location>
        <topology evidence="6">Multi-pass membrane protein</topology>
    </subcellularLocation>
    <subcellularLocation>
        <location evidence="1">Membrane</location>
    </subcellularLocation>
</comment>
<evidence type="ECO:0000256" key="5">
    <source>
        <dbReference type="ARBA" id="ARBA00023136"/>
    </source>
</evidence>
<evidence type="ECO:0000256" key="1">
    <source>
        <dbReference type="ARBA" id="ARBA00004370"/>
    </source>
</evidence>
<evidence type="ECO:0000256" key="3">
    <source>
        <dbReference type="ARBA" id="ARBA00022692"/>
    </source>
</evidence>
<sequence>MKLLFSRRWLQYFAFAIVAALVCGLLASWQNDRRANRDAEIERIEAHYGAPAVPLDEVLPSTDAPFSEDEEWTHVQATGTYRTDESVVARNRPKAGSAGYWILVPFDVQGGGTLLVARGWESGSGADASAAEAPAPPPGEVTISAWLRPAQEGDSSENTGESVVAVDPPLIVGEEAYANAYGYLDSEEPPPAEPLEALPEPNTDPGSHLSYTFQWITFGIMILVGVAYAAKRERAAIRRGERDDELAEDSVVDGVEYVVVDKEALKAGGVKRPGRSQAAARKAALAANLGMEPRKIPRSRRREQEDEDAALDSQLGV</sequence>
<evidence type="ECO:0000256" key="2">
    <source>
        <dbReference type="ARBA" id="ARBA00007165"/>
    </source>
</evidence>
<organism evidence="8 9">
    <name type="scientific">Brevibacterium yomogidense</name>
    <dbReference type="NCBI Taxonomy" id="946573"/>
    <lineage>
        <taxon>Bacteria</taxon>
        <taxon>Bacillati</taxon>
        <taxon>Actinomycetota</taxon>
        <taxon>Actinomycetes</taxon>
        <taxon>Micrococcales</taxon>
        <taxon>Brevibacteriaceae</taxon>
        <taxon>Brevibacterium</taxon>
    </lineage>
</organism>
<proteinExistence type="inferred from homology"/>
<evidence type="ECO:0000313" key="8">
    <source>
        <dbReference type="EMBL" id="SLM98399.1"/>
    </source>
</evidence>
<feature type="region of interest" description="Disordered" evidence="7">
    <location>
        <begin position="184"/>
        <end position="203"/>
    </location>
</feature>
<dbReference type="InterPro" id="IPR002994">
    <property type="entry name" value="Surf1/Shy1"/>
</dbReference>
<feature type="transmembrane region" description="Helical" evidence="6">
    <location>
        <begin position="12"/>
        <end position="29"/>
    </location>
</feature>
<name>A0A1X6XH84_9MICO</name>
<keyword evidence="4 6" id="KW-1133">Transmembrane helix</keyword>
<dbReference type="PROSITE" id="PS50895">
    <property type="entry name" value="SURF1"/>
    <property type="match status" value="1"/>
</dbReference>
<evidence type="ECO:0000313" key="9">
    <source>
        <dbReference type="Proteomes" id="UP000196581"/>
    </source>
</evidence>
<evidence type="ECO:0000256" key="4">
    <source>
        <dbReference type="ARBA" id="ARBA00022989"/>
    </source>
</evidence>
<dbReference type="Proteomes" id="UP000196581">
    <property type="component" value="Unassembled WGS sequence"/>
</dbReference>
<dbReference type="EMBL" id="FWFF01000014">
    <property type="protein sequence ID" value="SLM98399.1"/>
    <property type="molecule type" value="Genomic_DNA"/>
</dbReference>
<keyword evidence="6" id="KW-1003">Cell membrane</keyword>
<dbReference type="AlphaFoldDB" id="A0A1X6XH84"/>
<evidence type="ECO:0000256" key="6">
    <source>
        <dbReference type="RuleBase" id="RU363076"/>
    </source>
</evidence>
<dbReference type="CDD" id="cd06662">
    <property type="entry name" value="SURF1"/>
    <property type="match status" value="1"/>
</dbReference>
<dbReference type="InterPro" id="IPR045214">
    <property type="entry name" value="Surf1/Surf4"/>
</dbReference>
<dbReference type="Pfam" id="PF02104">
    <property type="entry name" value="SURF1"/>
    <property type="match status" value="1"/>
</dbReference>
<dbReference type="GO" id="GO:0005886">
    <property type="term" value="C:plasma membrane"/>
    <property type="evidence" value="ECO:0007669"/>
    <property type="project" value="UniProtKB-SubCell"/>
</dbReference>
<comment type="similarity">
    <text evidence="2 6">Belongs to the SURF1 family.</text>
</comment>
<feature type="transmembrane region" description="Helical" evidence="6">
    <location>
        <begin position="211"/>
        <end position="230"/>
    </location>
</feature>
<feature type="region of interest" description="Disordered" evidence="7">
    <location>
        <begin position="290"/>
        <end position="317"/>
    </location>
</feature>
<dbReference type="PANTHER" id="PTHR23427:SF2">
    <property type="entry name" value="SURFEIT LOCUS PROTEIN 1"/>
    <property type="match status" value="1"/>
</dbReference>